<name>R7UF43_CAPTE</name>
<protein>
    <recommendedName>
        <fullName evidence="4">Kringle domain-containing protein</fullName>
    </recommendedName>
</protein>
<dbReference type="GO" id="GO:0005102">
    <property type="term" value="F:signaling receptor binding"/>
    <property type="evidence" value="ECO:0007669"/>
    <property type="project" value="TreeGrafter"/>
</dbReference>
<dbReference type="STRING" id="283909.R7UF43"/>
<evidence type="ECO:0000313" key="5">
    <source>
        <dbReference type="EMBL" id="ELU04594.1"/>
    </source>
</evidence>
<reference evidence="7" key="1">
    <citation type="submission" date="2012-12" db="EMBL/GenBank/DDBJ databases">
        <authorList>
            <person name="Hellsten U."/>
            <person name="Grimwood J."/>
            <person name="Chapman J.A."/>
            <person name="Shapiro H."/>
            <person name="Aerts A."/>
            <person name="Otillar R.P."/>
            <person name="Terry A.Y."/>
            <person name="Boore J.L."/>
            <person name="Simakov O."/>
            <person name="Marletaz F."/>
            <person name="Cho S.-J."/>
            <person name="Edsinger-Gonzales E."/>
            <person name="Havlak P."/>
            <person name="Kuo D.-H."/>
            <person name="Larsson T."/>
            <person name="Lv J."/>
            <person name="Arendt D."/>
            <person name="Savage R."/>
            <person name="Osoegawa K."/>
            <person name="de Jong P."/>
            <person name="Lindberg D.R."/>
            <person name="Seaver E.C."/>
            <person name="Weisblat D.A."/>
            <person name="Putnam N.H."/>
            <person name="Grigoriev I.V."/>
            <person name="Rokhsar D.S."/>
        </authorList>
    </citation>
    <scope>NUCLEOTIDE SEQUENCE</scope>
    <source>
        <strain evidence="7">I ESC-2004</strain>
    </source>
</reference>
<dbReference type="InterPro" id="IPR050759">
    <property type="entry name" value="Serine_protease_kringle"/>
</dbReference>
<dbReference type="PANTHER" id="PTHR24261">
    <property type="entry name" value="PLASMINOGEN-RELATED"/>
    <property type="match status" value="1"/>
</dbReference>
<dbReference type="OrthoDB" id="272018at2759"/>
<evidence type="ECO:0000259" key="4">
    <source>
        <dbReference type="PROSITE" id="PS50070"/>
    </source>
</evidence>
<keyword evidence="2" id="KW-1015">Disulfide bond</keyword>
<dbReference type="SUPFAM" id="SSF57440">
    <property type="entry name" value="Kringle-like"/>
    <property type="match status" value="1"/>
</dbReference>
<evidence type="ECO:0000256" key="2">
    <source>
        <dbReference type="ARBA" id="ARBA00023157"/>
    </source>
</evidence>
<feature type="non-terminal residue" evidence="5">
    <location>
        <position position="1"/>
    </location>
</feature>
<evidence type="ECO:0000313" key="6">
    <source>
        <dbReference type="EnsemblMetazoa" id="CapteP49438"/>
    </source>
</evidence>
<reference evidence="5 7" key="2">
    <citation type="journal article" date="2013" name="Nature">
        <title>Insights into bilaterian evolution from three spiralian genomes.</title>
        <authorList>
            <person name="Simakov O."/>
            <person name="Marletaz F."/>
            <person name="Cho S.J."/>
            <person name="Edsinger-Gonzales E."/>
            <person name="Havlak P."/>
            <person name="Hellsten U."/>
            <person name="Kuo D.H."/>
            <person name="Larsson T."/>
            <person name="Lv J."/>
            <person name="Arendt D."/>
            <person name="Savage R."/>
            <person name="Osoegawa K."/>
            <person name="de Jong P."/>
            <person name="Grimwood J."/>
            <person name="Chapman J.A."/>
            <person name="Shapiro H."/>
            <person name="Aerts A."/>
            <person name="Otillar R.P."/>
            <person name="Terry A.Y."/>
            <person name="Boore J.L."/>
            <person name="Grigoriev I.V."/>
            <person name="Lindberg D.R."/>
            <person name="Seaver E.C."/>
            <person name="Weisblat D.A."/>
            <person name="Putnam N.H."/>
            <person name="Rokhsar D.S."/>
        </authorList>
    </citation>
    <scope>NUCLEOTIDE SEQUENCE</scope>
    <source>
        <strain evidence="5 7">I ESC-2004</strain>
    </source>
</reference>
<comment type="caution">
    <text evidence="3">Lacks conserved residue(s) required for the propagation of feature annotation.</text>
</comment>
<keyword evidence="7" id="KW-1185">Reference proteome</keyword>
<dbReference type="GO" id="GO:0004175">
    <property type="term" value="F:endopeptidase activity"/>
    <property type="evidence" value="ECO:0007669"/>
    <property type="project" value="TreeGrafter"/>
</dbReference>
<reference evidence="6" key="3">
    <citation type="submission" date="2015-06" db="UniProtKB">
        <authorList>
            <consortium name="EnsemblMetazoa"/>
        </authorList>
    </citation>
    <scope>IDENTIFICATION</scope>
</reference>
<dbReference type="EnsemblMetazoa" id="CapteT49438">
    <property type="protein sequence ID" value="CapteP49438"/>
    <property type="gene ID" value="CapteG49438"/>
</dbReference>
<dbReference type="HOGENOM" id="CLU_158332_0_0_1"/>
<dbReference type="SMART" id="SM00130">
    <property type="entry name" value="KR"/>
    <property type="match status" value="1"/>
</dbReference>
<dbReference type="Gene3D" id="2.40.20.10">
    <property type="entry name" value="Plasminogen Kringle 4"/>
    <property type="match status" value="1"/>
</dbReference>
<dbReference type="InterPro" id="IPR013806">
    <property type="entry name" value="Kringle-like"/>
</dbReference>
<dbReference type="InterPro" id="IPR000001">
    <property type="entry name" value="Kringle"/>
</dbReference>
<dbReference type="Pfam" id="PF00051">
    <property type="entry name" value="Kringle"/>
    <property type="match status" value="1"/>
</dbReference>
<dbReference type="CDD" id="cd00108">
    <property type="entry name" value="KR"/>
    <property type="match status" value="1"/>
</dbReference>
<dbReference type="GO" id="GO:0005615">
    <property type="term" value="C:extracellular space"/>
    <property type="evidence" value="ECO:0007669"/>
    <property type="project" value="TreeGrafter"/>
</dbReference>
<evidence type="ECO:0000256" key="1">
    <source>
        <dbReference type="ARBA" id="ARBA00022572"/>
    </source>
</evidence>
<organism evidence="5">
    <name type="scientific">Capitella teleta</name>
    <name type="common">Polychaete worm</name>
    <dbReference type="NCBI Taxonomy" id="283909"/>
    <lineage>
        <taxon>Eukaryota</taxon>
        <taxon>Metazoa</taxon>
        <taxon>Spiralia</taxon>
        <taxon>Lophotrochozoa</taxon>
        <taxon>Annelida</taxon>
        <taxon>Polychaeta</taxon>
        <taxon>Sedentaria</taxon>
        <taxon>Scolecida</taxon>
        <taxon>Capitellidae</taxon>
        <taxon>Capitella</taxon>
    </lineage>
</organism>
<accession>R7UF43</accession>
<sequence>GQDYIGELSVTIDGVICQRWDAPTPHSHRSRVDQFLLGTMTDDANFCRNPWGEPDGPMCYAMNPGQRWQYCDIAFC</sequence>
<gene>
    <name evidence="5" type="ORF">CAPTEDRAFT_49438</name>
</gene>
<dbReference type="PANTHER" id="PTHR24261:SF7">
    <property type="entry name" value="KRINGLE DOMAIN-CONTAINING PROTEIN"/>
    <property type="match status" value="1"/>
</dbReference>
<dbReference type="InterPro" id="IPR038178">
    <property type="entry name" value="Kringle_sf"/>
</dbReference>
<dbReference type="PROSITE" id="PS50070">
    <property type="entry name" value="KRINGLE_2"/>
    <property type="match status" value="1"/>
</dbReference>
<evidence type="ECO:0000313" key="7">
    <source>
        <dbReference type="Proteomes" id="UP000014760"/>
    </source>
</evidence>
<keyword evidence="1 3" id="KW-0420">Kringle</keyword>
<evidence type="ECO:0000256" key="3">
    <source>
        <dbReference type="PROSITE-ProRule" id="PRU00121"/>
    </source>
</evidence>
<proteinExistence type="predicted"/>
<dbReference type="EMBL" id="AMQN01001405">
    <property type="status" value="NOT_ANNOTATED_CDS"/>
    <property type="molecule type" value="Genomic_DNA"/>
</dbReference>
<dbReference type="Proteomes" id="UP000014760">
    <property type="component" value="Unassembled WGS sequence"/>
</dbReference>
<dbReference type="EMBL" id="KB302197">
    <property type="protein sequence ID" value="ELU04594.1"/>
    <property type="molecule type" value="Genomic_DNA"/>
</dbReference>
<feature type="non-terminal residue" evidence="5">
    <location>
        <position position="76"/>
    </location>
</feature>
<dbReference type="AlphaFoldDB" id="R7UF43"/>
<feature type="domain" description="Kringle" evidence="4">
    <location>
        <begin position="1"/>
        <end position="76"/>
    </location>
</feature>